<accession>A0A7W7H191</accession>
<feature type="domain" description="PKD" evidence="3">
    <location>
        <begin position="570"/>
        <end position="642"/>
    </location>
</feature>
<dbReference type="EMBL" id="JACHNB010000001">
    <property type="protein sequence ID" value="MBB4742115.1"/>
    <property type="molecule type" value="Genomic_DNA"/>
</dbReference>
<sequence length="799" mass="84156">MLRRVLVAVLLMAPLVAVAPSAAAADPAPTVLEQLRQRVQDRAAPRFDGTVRLPDPAPQQAPAARPAAKSAAADGCQPAGSAYLLCDQPGTEHPDPARLRTSGRSTLAVDPIPLPEWCYEYAYRGWQYYRQDGCAIQSRTATIVDRNTREPVGAINYLLAENVFTADDIPNFGRQAFISPFGGWGLGLSPGTTVVGELTCSGACLSLPIPFGPQPATQESVVKAIGIFPIRTLAAGAVDYANSRVTYTFLNPLWEPTPITPDPAPPQIRCDNAVPGYAYVGCVFPGFAPIYQYARSGLYPELAEHIGDAQGSGLPGAPGTPALHRMVDPARQDANGNRACPRRYPRPATKSCDEYPFRSTIEGASTAVPQGVARTFNWCTIPEPIGTTGPTGYSVCMIDARQNSNGGSALNTGLYQSERVIDGDAFYIEIVGTGGGTSPFPPDYPPSVNAGPDVSGYEGDSIELAGTATDDNGTPTVTWSYAAGPDVDPGATCTFSGGGSTATTAIRCTDDGTYTVTIHGDDGIHDEASTDSATVRMVNVDPRIRRNTRDLNAAADVPALGIVSPRPWQVYQVGDPVTLTTNFEDPGSNDTHTCTIGWDDGTTSNTVADGHVCGGAHTYQHAGMYTITPGITDDDGGTAEQTSVLIIVYDPDGGFATGAGHFTSAAGSLPANPTATGKTHFQFNPKYLPHDTGPVPSNGKANLKLEGGAFDFTSTSLSWLVVTQDGKTAVSGTGSVNGKAGYGFVAYGYETGHFRMVVWDLAKGAYPTTDKIYDNSPSLEYDLDRARLQPIDAGSIHTH</sequence>
<feature type="signal peptide" evidence="2">
    <location>
        <begin position="1"/>
        <end position="24"/>
    </location>
</feature>
<keyword evidence="5" id="KW-1185">Reference proteome</keyword>
<dbReference type="Pfam" id="PF18911">
    <property type="entry name" value="PKD_4"/>
    <property type="match status" value="1"/>
</dbReference>
<organism evidence="4 5">
    <name type="scientific">Actinoplanes octamycinicus</name>
    <dbReference type="NCBI Taxonomy" id="135948"/>
    <lineage>
        <taxon>Bacteria</taxon>
        <taxon>Bacillati</taxon>
        <taxon>Actinomycetota</taxon>
        <taxon>Actinomycetes</taxon>
        <taxon>Micromonosporales</taxon>
        <taxon>Micromonosporaceae</taxon>
        <taxon>Actinoplanes</taxon>
    </lineage>
</organism>
<dbReference type="Proteomes" id="UP000546162">
    <property type="component" value="Unassembled WGS sequence"/>
</dbReference>
<dbReference type="InterPro" id="IPR035986">
    <property type="entry name" value="PKD_dom_sf"/>
</dbReference>
<gene>
    <name evidence="4" type="ORF">BJY16_005574</name>
</gene>
<keyword evidence="2" id="KW-0732">Signal</keyword>
<feature type="region of interest" description="Disordered" evidence="1">
    <location>
        <begin position="45"/>
        <end position="73"/>
    </location>
</feature>
<dbReference type="Gene3D" id="2.60.40.10">
    <property type="entry name" value="Immunoglobulins"/>
    <property type="match status" value="2"/>
</dbReference>
<evidence type="ECO:0000313" key="4">
    <source>
        <dbReference type="EMBL" id="MBB4742115.1"/>
    </source>
</evidence>
<protein>
    <recommendedName>
        <fullName evidence="3">PKD domain-containing protein</fullName>
    </recommendedName>
</protein>
<evidence type="ECO:0000313" key="5">
    <source>
        <dbReference type="Proteomes" id="UP000546162"/>
    </source>
</evidence>
<comment type="caution">
    <text evidence="4">The sequence shown here is derived from an EMBL/GenBank/DDBJ whole genome shotgun (WGS) entry which is preliminary data.</text>
</comment>
<feature type="chain" id="PRO_5030853409" description="PKD domain-containing protein" evidence="2">
    <location>
        <begin position="25"/>
        <end position="799"/>
    </location>
</feature>
<evidence type="ECO:0000259" key="3">
    <source>
        <dbReference type="Pfam" id="PF18911"/>
    </source>
</evidence>
<evidence type="ECO:0000256" key="2">
    <source>
        <dbReference type="SAM" id="SignalP"/>
    </source>
</evidence>
<dbReference type="InterPro" id="IPR013783">
    <property type="entry name" value="Ig-like_fold"/>
</dbReference>
<proteinExistence type="predicted"/>
<dbReference type="AlphaFoldDB" id="A0A7W7H191"/>
<dbReference type="GO" id="GO:0005975">
    <property type="term" value="P:carbohydrate metabolic process"/>
    <property type="evidence" value="ECO:0007669"/>
    <property type="project" value="UniProtKB-ARBA"/>
</dbReference>
<feature type="compositionally biased region" description="Low complexity" evidence="1">
    <location>
        <begin position="58"/>
        <end position="73"/>
    </location>
</feature>
<reference evidence="4 5" key="1">
    <citation type="submission" date="2020-08" db="EMBL/GenBank/DDBJ databases">
        <title>Sequencing the genomes of 1000 actinobacteria strains.</title>
        <authorList>
            <person name="Klenk H.-P."/>
        </authorList>
    </citation>
    <scope>NUCLEOTIDE SEQUENCE [LARGE SCALE GENOMIC DNA]</scope>
    <source>
        <strain evidence="4 5">DSM 45809</strain>
    </source>
</reference>
<dbReference type="RefSeq" id="WP_185042526.1">
    <property type="nucleotide sequence ID" value="NZ_BAABFG010000005.1"/>
</dbReference>
<evidence type="ECO:0000256" key="1">
    <source>
        <dbReference type="SAM" id="MobiDB-lite"/>
    </source>
</evidence>
<dbReference type="SUPFAM" id="SSF49299">
    <property type="entry name" value="PKD domain"/>
    <property type="match status" value="1"/>
</dbReference>
<dbReference type="InterPro" id="IPR000601">
    <property type="entry name" value="PKD_dom"/>
</dbReference>
<name>A0A7W7H191_9ACTN</name>